<evidence type="ECO:0000256" key="3">
    <source>
        <dbReference type="SAM" id="Coils"/>
    </source>
</evidence>
<sequence length="363" mass="41740">MNLKEQQIYLNIQLLFFILAVSSFLTTKGSEVKQRENNKLEYDKNEIEREKEQLIRDLIASLTSERQYSRDWQQSQQQQNFINSFGPSPHLFPSSGIEWPQQQQKIFLEGEVEEPLEENEKEKRAQTFVRFGKRAQTFVRFGKRGQTFVRFGRGENLNLNSKLGVGHRSRADWWDDVVDGVHGKLTQAADWIKDKAGPTIREKFDETRKTLQDPKTHEKMQDWVEDEAIPVVKEKFEQFKDVMPEVQKVVEAGAEANKRRNSRVEDDEPPAFPSELQKRAPIVAIMGHVDRGKTTLLDSLRRSNIVAQEFGGITQHIGAFSDKLPSIGNLPVIFLDTPNSAFKANTKRSLLCTAIKNRGTLKK</sequence>
<dbReference type="InterPro" id="IPR015760">
    <property type="entry name" value="TIF_IF2"/>
</dbReference>
<dbReference type="PANTHER" id="PTHR43381:SF20">
    <property type="entry name" value="TRANSLATION INITIATION FACTOR IF-2, MITOCHONDRIAL"/>
    <property type="match status" value="1"/>
</dbReference>
<dbReference type="WBParaSite" id="scf7180000418912.g3098">
    <property type="protein sequence ID" value="scf7180000418912.g3098"/>
    <property type="gene ID" value="scf7180000418912.g3098"/>
</dbReference>
<dbReference type="Gene3D" id="3.40.50.300">
    <property type="entry name" value="P-loop containing nucleotide triphosphate hydrolases"/>
    <property type="match status" value="1"/>
</dbReference>
<protein>
    <submittedName>
        <fullName evidence="6">Uncharacterized protein</fullName>
    </submittedName>
</protein>
<name>A0A915NP65_9BILA</name>
<dbReference type="InterPro" id="IPR027417">
    <property type="entry name" value="P-loop_NTPase"/>
</dbReference>
<organism evidence="5 6">
    <name type="scientific">Meloidogyne floridensis</name>
    <dbReference type="NCBI Taxonomy" id="298350"/>
    <lineage>
        <taxon>Eukaryota</taxon>
        <taxon>Metazoa</taxon>
        <taxon>Ecdysozoa</taxon>
        <taxon>Nematoda</taxon>
        <taxon>Chromadorea</taxon>
        <taxon>Rhabditida</taxon>
        <taxon>Tylenchina</taxon>
        <taxon>Tylenchomorpha</taxon>
        <taxon>Tylenchoidea</taxon>
        <taxon>Meloidogynidae</taxon>
        <taxon>Meloidogyninae</taxon>
        <taxon>Meloidogyne</taxon>
    </lineage>
</organism>
<dbReference type="AlphaFoldDB" id="A0A915NP65"/>
<dbReference type="GO" id="GO:0005525">
    <property type="term" value="F:GTP binding"/>
    <property type="evidence" value="ECO:0007669"/>
    <property type="project" value="UniProtKB-KW"/>
</dbReference>
<evidence type="ECO:0000313" key="5">
    <source>
        <dbReference type="Proteomes" id="UP000887560"/>
    </source>
</evidence>
<keyword evidence="1" id="KW-0547">Nucleotide-binding</keyword>
<evidence type="ECO:0000256" key="2">
    <source>
        <dbReference type="ARBA" id="ARBA00023134"/>
    </source>
</evidence>
<feature type="coiled-coil region" evidence="3">
    <location>
        <begin position="30"/>
        <end position="57"/>
    </location>
</feature>
<evidence type="ECO:0000256" key="1">
    <source>
        <dbReference type="ARBA" id="ARBA00022741"/>
    </source>
</evidence>
<dbReference type="PANTHER" id="PTHR43381">
    <property type="entry name" value="TRANSLATION INITIATION FACTOR IF-2-RELATED"/>
    <property type="match status" value="1"/>
</dbReference>
<reference evidence="6" key="1">
    <citation type="submission" date="2022-11" db="UniProtKB">
        <authorList>
            <consortium name="WormBaseParasite"/>
        </authorList>
    </citation>
    <scope>IDENTIFICATION</scope>
</reference>
<proteinExistence type="predicted"/>
<accession>A0A915NP65</accession>
<evidence type="ECO:0000256" key="4">
    <source>
        <dbReference type="SAM" id="MobiDB-lite"/>
    </source>
</evidence>
<keyword evidence="5" id="KW-1185">Reference proteome</keyword>
<evidence type="ECO:0000313" key="6">
    <source>
        <dbReference type="WBParaSite" id="scf7180000418912.g3098"/>
    </source>
</evidence>
<dbReference type="SUPFAM" id="SSF52540">
    <property type="entry name" value="P-loop containing nucleoside triphosphate hydrolases"/>
    <property type="match status" value="1"/>
</dbReference>
<dbReference type="GO" id="GO:0005737">
    <property type="term" value="C:cytoplasm"/>
    <property type="evidence" value="ECO:0007669"/>
    <property type="project" value="TreeGrafter"/>
</dbReference>
<keyword evidence="3" id="KW-0175">Coiled coil</keyword>
<dbReference type="GO" id="GO:0003743">
    <property type="term" value="F:translation initiation factor activity"/>
    <property type="evidence" value="ECO:0007669"/>
    <property type="project" value="TreeGrafter"/>
</dbReference>
<dbReference type="Proteomes" id="UP000887560">
    <property type="component" value="Unplaced"/>
</dbReference>
<feature type="region of interest" description="Disordered" evidence="4">
    <location>
        <begin position="253"/>
        <end position="273"/>
    </location>
</feature>
<keyword evidence="2" id="KW-0342">GTP-binding</keyword>